<feature type="coiled-coil region" evidence="24">
    <location>
        <begin position="501"/>
        <end position="601"/>
    </location>
</feature>
<proteinExistence type="inferred from homology"/>
<evidence type="ECO:0000256" key="11">
    <source>
        <dbReference type="ARBA" id="ARBA00024486"/>
    </source>
</evidence>
<evidence type="ECO:0000313" key="28">
    <source>
        <dbReference type="Proteomes" id="UP000070544"/>
    </source>
</evidence>
<comment type="catalytic activity">
    <reaction evidence="9">
        <text>8-oxo-dATP + H2O = 8-oxo-dAMP + diphosphate + H(+)</text>
        <dbReference type="Rhea" id="RHEA:65396"/>
        <dbReference type="ChEBI" id="CHEBI:15377"/>
        <dbReference type="ChEBI" id="CHEBI:15378"/>
        <dbReference type="ChEBI" id="CHEBI:33019"/>
        <dbReference type="ChEBI" id="CHEBI:71361"/>
        <dbReference type="ChEBI" id="CHEBI:172871"/>
    </reaction>
    <physiologicalReaction direction="left-to-right" evidence="9">
        <dbReference type="Rhea" id="RHEA:65397"/>
    </physiologicalReaction>
</comment>
<organism evidence="27 28">
    <name type="scientific">Gonapodya prolifera (strain JEL478)</name>
    <name type="common">Monoblepharis prolifera</name>
    <dbReference type="NCBI Taxonomy" id="1344416"/>
    <lineage>
        <taxon>Eukaryota</taxon>
        <taxon>Fungi</taxon>
        <taxon>Fungi incertae sedis</taxon>
        <taxon>Chytridiomycota</taxon>
        <taxon>Chytridiomycota incertae sedis</taxon>
        <taxon>Monoblepharidomycetes</taxon>
        <taxon>Monoblepharidales</taxon>
        <taxon>Gonapodyaceae</taxon>
        <taxon>Gonapodya</taxon>
    </lineage>
</organism>
<comment type="cofactor">
    <cofactor evidence="1">
        <name>Mg(2+)</name>
        <dbReference type="ChEBI" id="CHEBI:18420"/>
    </cofactor>
</comment>
<feature type="coiled-coil region" evidence="24">
    <location>
        <begin position="924"/>
        <end position="986"/>
    </location>
</feature>
<evidence type="ECO:0000256" key="17">
    <source>
        <dbReference type="ARBA" id="ARBA00030682"/>
    </source>
</evidence>
<feature type="coiled-coil region" evidence="24">
    <location>
        <begin position="745"/>
        <end position="860"/>
    </location>
</feature>
<dbReference type="OrthoDB" id="2137001at2759"/>
<evidence type="ECO:0000256" key="6">
    <source>
        <dbReference type="ARBA" id="ARBA00022801"/>
    </source>
</evidence>
<dbReference type="GO" id="GO:0046872">
    <property type="term" value="F:metal ion binding"/>
    <property type="evidence" value="ECO:0007669"/>
    <property type="project" value="UniProtKB-KW"/>
</dbReference>
<evidence type="ECO:0000256" key="24">
    <source>
        <dbReference type="SAM" id="Coils"/>
    </source>
</evidence>
<evidence type="ECO:0000256" key="25">
    <source>
        <dbReference type="SAM" id="MobiDB-lite"/>
    </source>
</evidence>
<evidence type="ECO:0000256" key="1">
    <source>
        <dbReference type="ARBA" id="ARBA00001946"/>
    </source>
</evidence>
<comment type="catalytic activity">
    <reaction evidence="10">
        <text>2-oxo-dATP + H2O = 2-oxo-dAMP + diphosphate + H(+)</text>
        <dbReference type="Rhea" id="RHEA:31583"/>
        <dbReference type="ChEBI" id="CHEBI:15377"/>
        <dbReference type="ChEBI" id="CHEBI:15378"/>
        <dbReference type="ChEBI" id="CHEBI:33019"/>
        <dbReference type="ChEBI" id="CHEBI:63212"/>
        <dbReference type="ChEBI" id="CHEBI:77897"/>
        <dbReference type="EC" id="3.6.1.56"/>
    </reaction>
    <physiologicalReaction direction="left-to-right" evidence="10">
        <dbReference type="Rhea" id="RHEA:31584"/>
    </physiologicalReaction>
</comment>
<evidence type="ECO:0000256" key="8">
    <source>
        <dbReference type="ARBA" id="ARBA00023242"/>
    </source>
</evidence>
<evidence type="ECO:0000313" key="27">
    <source>
        <dbReference type="EMBL" id="KXS19575.1"/>
    </source>
</evidence>
<accession>A0A139ASV2</accession>
<dbReference type="Proteomes" id="UP000070544">
    <property type="component" value="Unassembled WGS sequence"/>
</dbReference>
<dbReference type="InterPro" id="IPR003563">
    <property type="entry name" value="8ODP"/>
</dbReference>
<keyword evidence="6" id="KW-0378">Hydrolase</keyword>
<dbReference type="GO" id="GO:0005634">
    <property type="term" value="C:nucleus"/>
    <property type="evidence" value="ECO:0007669"/>
    <property type="project" value="UniProtKB-SubCell"/>
</dbReference>
<comment type="subcellular location">
    <subcellularLocation>
        <location evidence="2">Nucleus</location>
    </subcellularLocation>
</comment>
<keyword evidence="8" id="KW-0539">Nucleus</keyword>
<dbReference type="InterPro" id="IPR020084">
    <property type="entry name" value="NUDIX_hydrolase_CS"/>
</dbReference>
<evidence type="ECO:0000256" key="16">
    <source>
        <dbReference type="ARBA" id="ARBA00030634"/>
    </source>
</evidence>
<evidence type="ECO:0000256" key="2">
    <source>
        <dbReference type="ARBA" id="ARBA00004123"/>
    </source>
</evidence>
<gene>
    <name evidence="27" type="ORF">M427DRAFT_143316</name>
</gene>
<evidence type="ECO:0000256" key="21">
    <source>
        <dbReference type="ARBA" id="ARBA00048894"/>
    </source>
</evidence>
<dbReference type="Gene3D" id="3.90.79.10">
    <property type="entry name" value="Nucleoside Triphosphate Pyrophosphohydrolase"/>
    <property type="match status" value="1"/>
</dbReference>
<feature type="coiled-coil region" evidence="24">
    <location>
        <begin position="242"/>
        <end position="297"/>
    </location>
</feature>
<dbReference type="GO" id="GO:0008828">
    <property type="term" value="F:dATP diphosphatase activity"/>
    <property type="evidence" value="ECO:0007669"/>
    <property type="project" value="UniProtKB-EC"/>
</dbReference>
<evidence type="ECO:0000256" key="19">
    <source>
        <dbReference type="ARBA" id="ARBA00032071"/>
    </source>
</evidence>
<dbReference type="CDD" id="cd03427">
    <property type="entry name" value="NUDIX_MTH1_Nudt1"/>
    <property type="match status" value="1"/>
</dbReference>
<dbReference type="GO" id="GO:0005737">
    <property type="term" value="C:cytoplasm"/>
    <property type="evidence" value="ECO:0007669"/>
    <property type="project" value="TreeGrafter"/>
</dbReference>
<evidence type="ECO:0000256" key="4">
    <source>
        <dbReference type="ARBA" id="ARBA00011245"/>
    </source>
</evidence>
<dbReference type="EMBL" id="KQ965738">
    <property type="protein sequence ID" value="KXS19575.1"/>
    <property type="molecule type" value="Genomic_DNA"/>
</dbReference>
<protein>
    <recommendedName>
        <fullName evidence="14">Oxidized purine nucleoside triphosphate hydrolase</fullName>
        <ecNumber evidence="13">3.6.1.56</ecNumber>
    </recommendedName>
    <alternativeName>
        <fullName evidence="18">2-hydroxy-dATP diphosphatase</fullName>
    </alternativeName>
    <alternativeName>
        <fullName evidence="17">7,8-dihydro-8-oxoguanine triphosphatase</fullName>
    </alternativeName>
    <alternativeName>
        <fullName evidence="16">8-oxo-dGTPase</fullName>
    </alternativeName>
    <alternativeName>
        <fullName evidence="19">Methylated purine nucleoside triphosphate hydrolase</fullName>
    </alternativeName>
    <alternativeName>
        <fullName evidence="15">Nucleoside diphosphate-linked moiety X motif 1</fullName>
    </alternativeName>
</protein>
<feature type="coiled-coil region" evidence="24">
    <location>
        <begin position="424"/>
        <end position="465"/>
    </location>
</feature>
<evidence type="ECO:0000256" key="10">
    <source>
        <dbReference type="ARBA" id="ARBA00024459"/>
    </source>
</evidence>
<evidence type="ECO:0000256" key="9">
    <source>
        <dbReference type="ARBA" id="ARBA00024448"/>
    </source>
</evidence>
<keyword evidence="28" id="KW-1185">Reference proteome</keyword>
<comment type="catalytic activity">
    <reaction evidence="20">
        <text>N(6)-methyl-ATP + H2O = N(6)-methyl-AMP + diphosphate + H(+)</text>
        <dbReference type="Rhea" id="RHEA:67608"/>
        <dbReference type="ChEBI" id="CHEBI:15377"/>
        <dbReference type="ChEBI" id="CHEBI:15378"/>
        <dbReference type="ChEBI" id="CHEBI:33019"/>
        <dbReference type="ChEBI" id="CHEBI:144842"/>
        <dbReference type="ChEBI" id="CHEBI:172873"/>
    </reaction>
    <physiologicalReaction direction="left-to-right" evidence="20">
        <dbReference type="Rhea" id="RHEA:67609"/>
    </physiologicalReaction>
</comment>
<dbReference type="EC" id="3.6.1.56" evidence="13"/>
<evidence type="ECO:0000259" key="26">
    <source>
        <dbReference type="PROSITE" id="PS51462"/>
    </source>
</evidence>
<comment type="catalytic activity">
    <reaction evidence="22">
        <text>N(6)-methyl-dATP + H2O = N(6)-methyl-dAMP + diphosphate + H(+)</text>
        <dbReference type="Rhea" id="RHEA:67604"/>
        <dbReference type="ChEBI" id="CHEBI:15377"/>
        <dbReference type="ChEBI" id="CHEBI:15378"/>
        <dbReference type="ChEBI" id="CHEBI:33019"/>
        <dbReference type="ChEBI" id="CHEBI:169976"/>
        <dbReference type="ChEBI" id="CHEBI:172872"/>
    </reaction>
    <physiologicalReaction direction="left-to-right" evidence="22">
        <dbReference type="Rhea" id="RHEA:67605"/>
    </physiologicalReaction>
</comment>
<evidence type="ECO:0000256" key="13">
    <source>
        <dbReference type="ARBA" id="ARBA00026103"/>
    </source>
</evidence>
<dbReference type="Gene3D" id="6.10.250.920">
    <property type="match status" value="1"/>
</dbReference>
<dbReference type="SUPFAM" id="SSF55811">
    <property type="entry name" value="Nudix"/>
    <property type="match status" value="1"/>
</dbReference>
<keyword evidence="7" id="KW-0460">Magnesium</keyword>
<comment type="subunit">
    <text evidence="4">Monomer.</text>
</comment>
<dbReference type="GO" id="GO:0008413">
    <property type="term" value="F:8-oxo-7,8-dihydroguanosine triphosphate pyrophosphatase activity"/>
    <property type="evidence" value="ECO:0007669"/>
    <property type="project" value="InterPro"/>
</dbReference>
<name>A0A139ASV2_GONPJ</name>
<dbReference type="OMA" id="DMREECA"/>
<evidence type="ECO:0000256" key="7">
    <source>
        <dbReference type="ARBA" id="ARBA00022842"/>
    </source>
</evidence>
<comment type="catalytic activity">
    <reaction evidence="12">
        <text>2-oxo-ATP + H2O = 2-oxo-AMP + diphosphate + H(+)</text>
        <dbReference type="Rhea" id="RHEA:67392"/>
        <dbReference type="ChEBI" id="CHEBI:15377"/>
        <dbReference type="ChEBI" id="CHEBI:15378"/>
        <dbReference type="ChEBI" id="CHEBI:33019"/>
        <dbReference type="ChEBI" id="CHEBI:71395"/>
        <dbReference type="ChEBI" id="CHEBI:172878"/>
    </reaction>
    <physiologicalReaction direction="left-to-right" evidence="12">
        <dbReference type="Rhea" id="RHEA:67393"/>
    </physiologicalReaction>
</comment>
<dbReference type="InterPro" id="IPR000086">
    <property type="entry name" value="NUDIX_hydrolase_dom"/>
</dbReference>
<sequence length="1069" mass="122933">MLSTSETASIVKRVLTLVFVLNESSNEVLLGLKKRGFGASYHNGFGGKVERGETILEGAHRELKEECGLSSSHLQKVGINYFTFQNSRVHLEVHVFLTTHWEGDIIETEEMKPKWCKVEEIPYESMWVDDHLWFPHLFNRQKWVARFDFGDLTTVLDYHIELASYVPDRFSGFLRSSLLDSGLSPAEIDNHVVMVQQSLMAAVDRQVAAIEGKFRDTQYELVRTREDKKDLGVALYRTGKEVEKLNDVLANMHSRLQREQTEKKLLQNQSDSIGREVETINEENKALQGSLESLRHLLNTTSTKLHQMTIVTTAYNSEVKIQKRIGAKLVREAEAAAERQQQAELEAEGLKTRIGKMLAETKNMEQLLETQKHETIIAQGAIRNMDSEISQLTATKAVLSKRWDDAVAAMSRRDATLQLVSDNHERDRTRLAEAEMELRQYKVQHAKLERKAREKEIENEDLQFKLQSTVTLLTTTSTNYRDLERLVQTLQTTGTTAEHELERTKHARDRAQEEALQKQQTVSEMRRKLEMAREEIDEKCKQAAMLGAAQREDEIRAEAQQQAEATNRELETFNVALRHGKAEAELKVRELLTEKASLKKENGILRRSNELLQSQLNELGEEHRRVDYAYQRRDHDLNLLRSKYEEVMHSLDATGSYKNEIQRLKKELADGRAEIARCQQVWQEYQKESIKAKQTIDKLTQDNAYLKTQLSITDTVQQRTGAEIEEARKEVLEQRLEASKWYMEVKKYKQLVTELKERNISLEAQLVDARLKTEEATATADTSVSMLKTEIRSLYSERKETKRKRMKEVRSNEVIDRKYLLTKEMLEKVTGSRAELERENFRLQSELLECERRCQHMKNEYVRFTEMSLANVQSTLVARNSSANIERSAMPAGSDPGKRGYPLGSTGASTGNPGNTPDLFTLDAESIRLKVESLTAEREFSRNENQLLKRKFDELSNEAQSLRSSLRKFQTKLQAAERELKDHNQFVRLKQMRYSRAEKVAAFLEYKLKEAKPNIRIDYSQISTEIECSTQLLAALHDVAGVIPTTAAFPLKPVIRISKTSSQPDTLTT</sequence>
<dbReference type="InterPro" id="IPR015797">
    <property type="entry name" value="NUDIX_hydrolase-like_dom_sf"/>
</dbReference>
<dbReference type="PRINTS" id="PR01403">
    <property type="entry name" value="8OXTPHPHTASE"/>
</dbReference>
<comment type="function">
    <text evidence="23">Oxidized purine nucleoside triphosphate hydrolase which is a prominent sanitizer of the oxidized nucleotide pool. Catalyzes the hydrolysis of 2-oxo-dATP (2-hydroxy-dATP) into 2-oxo-dAMP. Also has a significant hydrolase activity toward 2-oxo-ATP, 8-oxo-dGTP and 8-oxo-dATP. Through the hydrolysis of oxidized purine nucleoside triphosphates, prevents their incorporation into DNA and the subsequent transversions A:T to C:G and G:C to T:A. Also catalyzes the hydrolysis of methylated purine nucleoside triphosphate preventing their integration into DNA. Through this antimutagenic activity protects cells from oxidative stress.</text>
</comment>
<evidence type="ECO:0000256" key="12">
    <source>
        <dbReference type="ARBA" id="ARBA00024596"/>
    </source>
</evidence>
<dbReference type="AlphaFoldDB" id="A0A139ASV2"/>
<evidence type="ECO:0000256" key="15">
    <source>
        <dbReference type="ARBA" id="ARBA00029673"/>
    </source>
</evidence>
<comment type="catalytic activity">
    <reaction evidence="11">
        <text>8-oxo-dGTP + H2O = 8-oxo-dGMP + diphosphate + H(+)</text>
        <dbReference type="Rhea" id="RHEA:31575"/>
        <dbReference type="ChEBI" id="CHEBI:15377"/>
        <dbReference type="ChEBI" id="CHEBI:15378"/>
        <dbReference type="ChEBI" id="CHEBI:33019"/>
        <dbReference type="ChEBI" id="CHEBI:63224"/>
        <dbReference type="ChEBI" id="CHEBI:77896"/>
    </reaction>
    <physiologicalReaction direction="left-to-right" evidence="11">
        <dbReference type="Rhea" id="RHEA:31576"/>
    </physiologicalReaction>
</comment>
<keyword evidence="5" id="KW-0479">Metal-binding</keyword>
<dbReference type="PROSITE" id="PS00893">
    <property type="entry name" value="NUDIX_BOX"/>
    <property type="match status" value="1"/>
</dbReference>
<dbReference type="GO" id="GO:0042262">
    <property type="term" value="P:DNA protection"/>
    <property type="evidence" value="ECO:0007669"/>
    <property type="project" value="InterPro"/>
</dbReference>
<feature type="compositionally biased region" description="Polar residues" evidence="25">
    <location>
        <begin position="906"/>
        <end position="915"/>
    </location>
</feature>
<keyword evidence="24" id="KW-0175">Coiled coil</keyword>
<feature type="domain" description="Nudix hydrolase" evidence="26">
    <location>
        <begin position="11"/>
        <end position="141"/>
    </location>
</feature>
<dbReference type="PANTHER" id="PTHR43758">
    <property type="entry name" value="7,8-DIHYDRO-8-OXOGUANINE TRIPHOSPHATASE"/>
    <property type="match status" value="1"/>
</dbReference>
<comment type="catalytic activity">
    <reaction evidence="21">
        <text>O(6)-methyl-dGTP + H2O = O(6)-methyl-dGMP + diphosphate + H(+)</text>
        <dbReference type="Rhea" id="RHEA:67600"/>
        <dbReference type="ChEBI" id="CHEBI:15377"/>
        <dbReference type="ChEBI" id="CHEBI:15378"/>
        <dbReference type="ChEBI" id="CHEBI:33019"/>
        <dbReference type="ChEBI" id="CHEBI:169974"/>
        <dbReference type="ChEBI" id="CHEBI:169975"/>
    </reaction>
    <physiologicalReaction direction="left-to-right" evidence="21">
        <dbReference type="Rhea" id="RHEA:67601"/>
    </physiologicalReaction>
</comment>
<reference evidence="27 28" key="1">
    <citation type="journal article" date="2015" name="Genome Biol. Evol.">
        <title>Phylogenomic analyses indicate that early fungi evolved digesting cell walls of algal ancestors of land plants.</title>
        <authorList>
            <person name="Chang Y."/>
            <person name="Wang S."/>
            <person name="Sekimoto S."/>
            <person name="Aerts A.L."/>
            <person name="Choi C."/>
            <person name="Clum A."/>
            <person name="LaButti K.M."/>
            <person name="Lindquist E.A."/>
            <person name="Yee Ngan C."/>
            <person name="Ohm R.A."/>
            <person name="Salamov A.A."/>
            <person name="Grigoriev I.V."/>
            <person name="Spatafora J.W."/>
            <person name="Berbee M.L."/>
        </authorList>
    </citation>
    <scope>NUCLEOTIDE SEQUENCE [LARGE SCALE GENOMIC DNA]</scope>
    <source>
        <strain evidence="27 28">JEL478</strain>
    </source>
</reference>
<evidence type="ECO:0000256" key="18">
    <source>
        <dbReference type="ARBA" id="ARBA00031927"/>
    </source>
</evidence>
<evidence type="ECO:0000256" key="23">
    <source>
        <dbReference type="ARBA" id="ARBA00053094"/>
    </source>
</evidence>
<feature type="coiled-coil region" evidence="24">
    <location>
        <begin position="654"/>
        <end position="681"/>
    </location>
</feature>
<evidence type="ECO:0000256" key="14">
    <source>
        <dbReference type="ARBA" id="ARBA00026218"/>
    </source>
</evidence>
<evidence type="ECO:0000256" key="22">
    <source>
        <dbReference type="ARBA" id="ARBA00049032"/>
    </source>
</evidence>
<dbReference type="PROSITE" id="PS51462">
    <property type="entry name" value="NUDIX"/>
    <property type="match status" value="1"/>
</dbReference>
<dbReference type="PANTHER" id="PTHR43758:SF2">
    <property type="entry name" value="OXIDIZED PURINE NUCLEOSIDE TRIPHOSPHATE HYDROLASE"/>
    <property type="match status" value="1"/>
</dbReference>
<feature type="region of interest" description="Disordered" evidence="25">
    <location>
        <begin position="887"/>
        <end position="917"/>
    </location>
</feature>
<dbReference type="Pfam" id="PF00293">
    <property type="entry name" value="NUDIX"/>
    <property type="match status" value="1"/>
</dbReference>
<evidence type="ECO:0000256" key="3">
    <source>
        <dbReference type="ARBA" id="ARBA00005582"/>
    </source>
</evidence>
<evidence type="ECO:0000256" key="5">
    <source>
        <dbReference type="ARBA" id="ARBA00022723"/>
    </source>
</evidence>
<comment type="similarity">
    <text evidence="3">Belongs to the Nudix hydrolase family.</text>
</comment>
<evidence type="ECO:0000256" key="20">
    <source>
        <dbReference type="ARBA" id="ARBA00048002"/>
    </source>
</evidence>